<sequence length="49" mass="5926">MEKVAKNAVESTFRLQIAKCKKRFLSRNKGIKWYCGRCMIKYKEINEKR</sequence>
<protein>
    <submittedName>
        <fullName evidence="1">Uncharacterized protein</fullName>
    </submittedName>
</protein>
<dbReference type="Proteomes" id="UP000830837">
    <property type="component" value="Chromosome"/>
</dbReference>
<keyword evidence="2" id="KW-1185">Reference proteome</keyword>
<accession>A0ACD4A0S4</accession>
<reference evidence="1" key="1">
    <citation type="submission" date="2022-04" db="EMBL/GenBank/DDBJ databases">
        <title>Complete genome of Bacillus.</title>
        <authorList>
            <person name="Kong X."/>
            <person name="Hou M."/>
        </authorList>
    </citation>
    <scope>NUCLEOTIDE SEQUENCE</scope>
    <source>
        <strain evidence="1">A78.1</strain>
    </source>
</reference>
<gene>
    <name evidence="1" type="ORF">M0696_04375</name>
</gene>
<evidence type="ECO:0000313" key="2">
    <source>
        <dbReference type="Proteomes" id="UP000830837"/>
    </source>
</evidence>
<name>A0ACD4A0S4_9BACI</name>
<organism evidence="1 2">
    <name type="scientific">Bacillus rugosus</name>
    <dbReference type="NCBI Taxonomy" id="2715209"/>
    <lineage>
        <taxon>Bacteria</taxon>
        <taxon>Bacillati</taxon>
        <taxon>Bacillota</taxon>
        <taxon>Bacilli</taxon>
        <taxon>Bacillales</taxon>
        <taxon>Bacillaceae</taxon>
        <taxon>Bacillus</taxon>
    </lineage>
</organism>
<proteinExistence type="predicted"/>
<evidence type="ECO:0000313" key="1">
    <source>
        <dbReference type="EMBL" id="UPV79968.1"/>
    </source>
</evidence>
<dbReference type="EMBL" id="CP096590">
    <property type="protein sequence ID" value="UPV79968.1"/>
    <property type="molecule type" value="Genomic_DNA"/>
</dbReference>